<evidence type="ECO:0000256" key="6">
    <source>
        <dbReference type="PIRNR" id="PIRNR025024"/>
    </source>
</evidence>
<dbReference type="PIRSF" id="PIRSF025024">
    <property type="entry name" value="Transcriptional_adaptor_2"/>
    <property type="match status" value="1"/>
</dbReference>
<dbReference type="FunFam" id="1.10.10.60:FF:000110">
    <property type="entry name" value="Transcriptional adapter"/>
    <property type="match status" value="1"/>
</dbReference>
<feature type="domain" description="Myb-like" evidence="7">
    <location>
        <begin position="75"/>
        <end position="118"/>
    </location>
</feature>
<dbReference type="PROSITE" id="PS50090">
    <property type="entry name" value="MYB_LIKE"/>
    <property type="match status" value="1"/>
</dbReference>
<dbReference type="GO" id="GO:0003682">
    <property type="term" value="F:chromatin binding"/>
    <property type="evidence" value="ECO:0007669"/>
    <property type="project" value="TreeGrafter"/>
</dbReference>
<feature type="domain" description="SWIRM" evidence="8">
    <location>
        <begin position="354"/>
        <end position="443"/>
    </location>
</feature>
<dbReference type="GO" id="GO:0006357">
    <property type="term" value="P:regulation of transcription by RNA polymerase II"/>
    <property type="evidence" value="ECO:0007669"/>
    <property type="project" value="InterPro"/>
</dbReference>
<evidence type="ECO:0000259" key="7">
    <source>
        <dbReference type="PROSITE" id="PS50090"/>
    </source>
</evidence>
<keyword evidence="12" id="KW-1185">Reference proteome</keyword>
<evidence type="ECO:0000256" key="2">
    <source>
        <dbReference type="ARBA" id="ARBA00022723"/>
    </source>
</evidence>
<evidence type="ECO:0000259" key="10">
    <source>
        <dbReference type="PROSITE" id="PS51294"/>
    </source>
</evidence>
<dbReference type="SUPFAM" id="SSF46689">
    <property type="entry name" value="Homeodomain-like"/>
    <property type="match status" value="2"/>
</dbReference>
<dbReference type="PANTHER" id="PTHR12374:SF20">
    <property type="entry name" value="TRANSCRIPTIONAL ADAPTER 2-ALPHA"/>
    <property type="match status" value="1"/>
</dbReference>
<keyword evidence="5 6" id="KW-0539">Nucleus</keyword>
<evidence type="ECO:0000256" key="3">
    <source>
        <dbReference type="ARBA" id="ARBA00022771"/>
    </source>
</evidence>
<evidence type="ECO:0000256" key="4">
    <source>
        <dbReference type="ARBA" id="ARBA00022833"/>
    </source>
</evidence>
<dbReference type="GO" id="GO:0005634">
    <property type="term" value="C:nucleus"/>
    <property type="evidence" value="ECO:0007669"/>
    <property type="project" value="UniProtKB-SubCell"/>
</dbReference>
<dbReference type="InterPro" id="IPR000433">
    <property type="entry name" value="Znf_ZZ"/>
</dbReference>
<dbReference type="PROSITE" id="PS51294">
    <property type="entry name" value="HTH_MYB"/>
    <property type="match status" value="1"/>
</dbReference>
<name>A0AAQ4E1R4_AMBAM</name>
<gene>
    <name evidence="11" type="ORF">V5799_014881</name>
</gene>
<feature type="domain" description="HTH myb-type" evidence="10">
    <location>
        <begin position="74"/>
        <end position="122"/>
    </location>
</feature>
<dbReference type="Pfam" id="PF04433">
    <property type="entry name" value="SWIRM"/>
    <property type="match status" value="1"/>
</dbReference>
<dbReference type="InterPro" id="IPR036388">
    <property type="entry name" value="WH-like_DNA-bd_sf"/>
</dbReference>
<dbReference type="Gene3D" id="1.10.10.10">
    <property type="entry name" value="Winged helix-like DNA-binding domain superfamily/Winged helix DNA-binding domain"/>
    <property type="match status" value="1"/>
</dbReference>
<dbReference type="Proteomes" id="UP001321473">
    <property type="component" value="Unassembled WGS sequence"/>
</dbReference>
<protein>
    <recommendedName>
        <fullName evidence="6">Transcriptional adapter</fullName>
    </recommendedName>
</protein>
<dbReference type="FunFam" id="1.10.10.10:FF:000087">
    <property type="entry name" value="Transcriptional adapter 2"/>
    <property type="match status" value="1"/>
</dbReference>
<dbReference type="PROSITE" id="PS50934">
    <property type="entry name" value="SWIRM"/>
    <property type="match status" value="1"/>
</dbReference>
<dbReference type="InterPro" id="IPR016827">
    <property type="entry name" value="Ada2/TADA2"/>
</dbReference>
<evidence type="ECO:0000313" key="12">
    <source>
        <dbReference type="Proteomes" id="UP001321473"/>
    </source>
</evidence>
<keyword evidence="6" id="KW-0805">Transcription regulation</keyword>
<dbReference type="GO" id="GO:0006338">
    <property type="term" value="P:chromatin remodeling"/>
    <property type="evidence" value="ECO:0007669"/>
    <property type="project" value="TreeGrafter"/>
</dbReference>
<comment type="caution">
    <text evidence="11">The sequence shown here is derived from an EMBL/GenBank/DDBJ whole genome shotgun (WGS) entry which is preliminary data.</text>
</comment>
<keyword evidence="2" id="KW-0479">Metal-binding</keyword>
<dbReference type="InterPro" id="IPR009057">
    <property type="entry name" value="Homeodomain-like_sf"/>
</dbReference>
<dbReference type="Pfam" id="PF25299">
    <property type="entry name" value="ZZ_ADA2"/>
    <property type="match status" value="1"/>
</dbReference>
<dbReference type="GO" id="GO:0003713">
    <property type="term" value="F:transcription coactivator activity"/>
    <property type="evidence" value="ECO:0007669"/>
    <property type="project" value="InterPro"/>
</dbReference>
<dbReference type="SMART" id="SM00717">
    <property type="entry name" value="SANT"/>
    <property type="match status" value="1"/>
</dbReference>
<keyword evidence="6" id="KW-0804">Transcription</keyword>
<evidence type="ECO:0000259" key="8">
    <source>
        <dbReference type="PROSITE" id="PS50934"/>
    </source>
</evidence>
<dbReference type="InterPro" id="IPR055141">
    <property type="entry name" value="TADA2A_B-like_dom"/>
</dbReference>
<dbReference type="PANTHER" id="PTHR12374">
    <property type="entry name" value="TRANSCRIPTIONAL ADAPTOR 2 ADA2 -RELATED"/>
    <property type="match status" value="1"/>
</dbReference>
<organism evidence="11 12">
    <name type="scientific">Amblyomma americanum</name>
    <name type="common">Lone star tick</name>
    <dbReference type="NCBI Taxonomy" id="6943"/>
    <lineage>
        <taxon>Eukaryota</taxon>
        <taxon>Metazoa</taxon>
        <taxon>Ecdysozoa</taxon>
        <taxon>Arthropoda</taxon>
        <taxon>Chelicerata</taxon>
        <taxon>Arachnida</taxon>
        <taxon>Acari</taxon>
        <taxon>Parasitiformes</taxon>
        <taxon>Ixodida</taxon>
        <taxon>Ixodoidea</taxon>
        <taxon>Ixodidae</taxon>
        <taxon>Amblyomminae</taxon>
        <taxon>Amblyomma</taxon>
    </lineage>
</organism>
<evidence type="ECO:0000256" key="5">
    <source>
        <dbReference type="ARBA" id="ARBA00023242"/>
    </source>
</evidence>
<accession>A0AAQ4E1R4</accession>
<dbReference type="InterPro" id="IPR007526">
    <property type="entry name" value="SWIRM"/>
</dbReference>
<dbReference type="GO" id="GO:0008270">
    <property type="term" value="F:zinc ion binding"/>
    <property type="evidence" value="ECO:0007669"/>
    <property type="project" value="UniProtKB-KW"/>
</dbReference>
<dbReference type="Gene3D" id="1.10.10.60">
    <property type="entry name" value="Homeodomain-like"/>
    <property type="match status" value="1"/>
</dbReference>
<dbReference type="PROSITE" id="PS51293">
    <property type="entry name" value="SANT"/>
    <property type="match status" value="1"/>
</dbReference>
<evidence type="ECO:0000256" key="1">
    <source>
        <dbReference type="ARBA" id="ARBA00004123"/>
    </source>
</evidence>
<dbReference type="InterPro" id="IPR017930">
    <property type="entry name" value="Myb_dom"/>
</dbReference>
<dbReference type="InterPro" id="IPR001005">
    <property type="entry name" value="SANT/Myb"/>
</dbReference>
<dbReference type="Pfam" id="PF00249">
    <property type="entry name" value="Myb_DNA-binding"/>
    <property type="match status" value="1"/>
</dbReference>
<dbReference type="Pfam" id="PF22941">
    <property type="entry name" value="TADA2A-like_3rd"/>
    <property type="match status" value="1"/>
</dbReference>
<dbReference type="AlphaFoldDB" id="A0AAQ4E1R4"/>
<dbReference type="CDD" id="cd00167">
    <property type="entry name" value="SANT"/>
    <property type="match status" value="1"/>
</dbReference>
<proteinExistence type="predicted"/>
<sequence length="443" mass="50701">MVESTTEEPADGDDLHQGQRVEFNNEDVHILCVDCDPKLPICIRCFSKGAESLTHKNDHRYTVLTTEFQLLCKTWTAGEELKLLDALLECGIGNWSDIAKHVGTHSAKECEAHYLQHYIYAPVGDLKGIAPEPSYEGSCHLAPVPYKVSGDPPRPVLCSQQQVDMAGYMAARGDFSHEFDNYAEMDMTELDFNQCEDTLDRELQLAMVSIYRNRLRERARRKWLVRKHGLVHPLKTQQSWQRYRNTLGEGTVTLLRRFMQLLPPDDFEFMLEGLHSEQLLRQQVQLLQESRSAGLTRLDSISLFKQCSRWRAAHRPKHAAFKELLAHIRNETSTQVWLHKQLVKDTSLPASPKGIGRRSAPPLDIEGRPGYEKLNNQERELCASLRLIPEVYLHFKALLVSEYEKLGSLRLSNARAIIKIDVNKTRKLYDFLLAEGVVKKQAS</sequence>
<keyword evidence="4" id="KW-0862">Zinc</keyword>
<evidence type="ECO:0000313" key="11">
    <source>
        <dbReference type="EMBL" id="KAK8768654.1"/>
    </source>
</evidence>
<dbReference type="GO" id="GO:0140672">
    <property type="term" value="C:ATAC complex"/>
    <property type="evidence" value="ECO:0007669"/>
    <property type="project" value="UniProtKB-ARBA"/>
</dbReference>
<evidence type="ECO:0000259" key="9">
    <source>
        <dbReference type="PROSITE" id="PS51293"/>
    </source>
</evidence>
<reference evidence="11 12" key="1">
    <citation type="journal article" date="2023" name="Arcadia Sci">
        <title>De novo assembly of a long-read Amblyomma americanum tick genome.</title>
        <authorList>
            <person name="Chou S."/>
            <person name="Poskanzer K.E."/>
            <person name="Rollins M."/>
            <person name="Thuy-Boun P.S."/>
        </authorList>
    </citation>
    <scope>NUCLEOTIDE SEQUENCE [LARGE SCALE GENOMIC DNA]</scope>
    <source>
        <strain evidence="11">F_SG_1</strain>
        <tissue evidence="11">Salivary glands</tissue>
    </source>
</reference>
<dbReference type="EMBL" id="JARKHS020023628">
    <property type="protein sequence ID" value="KAK8768654.1"/>
    <property type="molecule type" value="Genomic_DNA"/>
</dbReference>
<comment type="subcellular location">
    <subcellularLocation>
        <location evidence="1 6">Nucleus</location>
    </subcellularLocation>
</comment>
<dbReference type="InterPro" id="IPR017884">
    <property type="entry name" value="SANT_dom"/>
</dbReference>
<keyword evidence="3" id="KW-0863">Zinc-finger</keyword>
<feature type="domain" description="SANT" evidence="9">
    <location>
        <begin position="70"/>
        <end position="122"/>
    </location>
</feature>